<protein>
    <recommendedName>
        <fullName evidence="5">HTH lacI-type domain-containing protein</fullName>
    </recommendedName>
</protein>
<keyword evidence="4" id="KW-0804">Transcription</keyword>
<dbReference type="RefSeq" id="WP_040992888.1">
    <property type="nucleotide sequence ID" value="NZ_JTKH01000025.1"/>
</dbReference>
<evidence type="ECO:0000313" key="6">
    <source>
        <dbReference type="EMBL" id="KII75317.1"/>
    </source>
</evidence>
<dbReference type="EMBL" id="JTKH01000025">
    <property type="protein sequence ID" value="KII75317.1"/>
    <property type="molecule type" value="Genomic_DNA"/>
</dbReference>
<dbReference type="CDD" id="cd06288">
    <property type="entry name" value="PBP1_sucrose_transcription_regulator"/>
    <property type="match status" value="1"/>
</dbReference>
<evidence type="ECO:0000256" key="4">
    <source>
        <dbReference type="ARBA" id="ARBA00023163"/>
    </source>
</evidence>
<dbReference type="PANTHER" id="PTHR30146">
    <property type="entry name" value="LACI-RELATED TRANSCRIPTIONAL REPRESSOR"/>
    <property type="match status" value="1"/>
</dbReference>
<dbReference type="Gene3D" id="1.10.260.40">
    <property type="entry name" value="lambda repressor-like DNA-binding domains"/>
    <property type="match status" value="1"/>
</dbReference>
<dbReference type="STRING" id="1461322.OJ16_18670"/>
<reference evidence="6 7" key="1">
    <citation type="submission" date="2014-11" db="EMBL/GenBank/DDBJ databases">
        <title>Draft Genome Sequence of Vibrio piscirenalis strains CECT 8603T and CECT 8604, two marine Gammaproteobacterium isolated from cultured gilthead sea bream (Sparus aurata).</title>
        <authorList>
            <person name="Arahal D.R."/>
            <person name="Rodrigo-Torres L."/>
            <person name="Lucena T."/>
            <person name="Pujalte M.J."/>
        </authorList>
    </citation>
    <scope>NUCLEOTIDE SEQUENCE [LARGE SCALE GENOMIC DNA]</scope>
    <source>
        <strain evidence="6 7">DCR 1-4-2</strain>
    </source>
</reference>
<keyword evidence="1" id="KW-0678">Repressor</keyword>
<evidence type="ECO:0000256" key="2">
    <source>
        <dbReference type="ARBA" id="ARBA00023015"/>
    </source>
</evidence>
<feature type="domain" description="HTH lacI-type" evidence="5">
    <location>
        <begin position="2"/>
        <end position="56"/>
    </location>
</feature>
<dbReference type="InterPro" id="IPR000843">
    <property type="entry name" value="HTH_LacI"/>
</dbReference>
<dbReference type="GO" id="GO:0003700">
    <property type="term" value="F:DNA-binding transcription factor activity"/>
    <property type="evidence" value="ECO:0007669"/>
    <property type="project" value="TreeGrafter"/>
</dbReference>
<dbReference type="PROSITE" id="PS50932">
    <property type="entry name" value="HTH_LACI_2"/>
    <property type="match status" value="1"/>
</dbReference>
<evidence type="ECO:0000259" key="5">
    <source>
        <dbReference type="PROSITE" id="PS50932"/>
    </source>
</evidence>
<sequence length="331" mass="36764">MVTIKQVAARAGTSFKTVSRVINNEQNVKAETRQKVEKAIAELGYRPNGAARMMRNAKSGVIGFIADQVSTTPAAIEIIKGAQELAWQHGKLLMVLNIKSDDDSVEKAIEQLLQFRAEGVIYASMYHKPVNLPKDLHNLPTVLVNCFSPTQRLASVVPDDYMAAYDLTNRMIDKGYKRIALLNLNRRIIAASERQRGYFDAHYAAGFQVDDAYARNAVIEENGEERSITESVVSELLALPEPPDAIICGKDQLAMEVYFYLSTLGIEVGKDIALGSFDNMNPIPQTLKPGLSTMALPHLDMGKWGLEYLLEEQTHTDQVKLPCTFVGRESF</sequence>
<dbReference type="Gene3D" id="3.40.50.2300">
    <property type="match status" value="2"/>
</dbReference>
<dbReference type="InterPro" id="IPR001761">
    <property type="entry name" value="Peripla_BP/Lac1_sug-bd_dom"/>
</dbReference>
<keyword evidence="3" id="KW-0238">DNA-binding</keyword>
<organism evidence="6 7">
    <name type="scientific">Vibrio renipiscarius</name>
    <dbReference type="NCBI Taxonomy" id="1461322"/>
    <lineage>
        <taxon>Bacteria</taxon>
        <taxon>Pseudomonadati</taxon>
        <taxon>Pseudomonadota</taxon>
        <taxon>Gammaproteobacteria</taxon>
        <taxon>Vibrionales</taxon>
        <taxon>Vibrionaceae</taxon>
        <taxon>Vibrio</taxon>
    </lineage>
</organism>
<dbReference type="OrthoDB" id="9798934at2"/>
<keyword evidence="7" id="KW-1185">Reference proteome</keyword>
<dbReference type="Pfam" id="PF00532">
    <property type="entry name" value="Peripla_BP_1"/>
    <property type="match status" value="1"/>
</dbReference>
<evidence type="ECO:0000313" key="7">
    <source>
        <dbReference type="Proteomes" id="UP000031672"/>
    </source>
</evidence>
<dbReference type="Proteomes" id="UP000031672">
    <property type="component" value="Unassembled WGS sequence"/>
</dbReference>
<dbReference type="SMART" id="SM00354">
    <property type="entry name" value="HTH_LACI"/>
    <property type="match status" value="1"/>
</dbReference>
<evidence type="ECO:0000256" key="3">
    <source>
        <dbReference type="ARBA" id="ARBA00023125"/>
    </source>
</evidence>
<dbReference type="Pfam" id="PF00356">
    <property type="entry name" value="LacI"/>
    <property type="match status" value="1"/>
</dbReference>
<comment type="caution">
    <text evidence="6">The sequence shown here is derived from an EMBL/GenBank/DDBJ whole genome shotgun (WGS) entry which is preliminary data.</text>
</comment>
<proteinExistence type="predicted"/>
<dbReference type="CDD" id="cd01392">
    <property type="entry name" value="HTH_LacI"/>
    <property type="match status" value="1"/>
</dbReference>
<dbReference type="SUPFAM" id="SSF53822">
    <property type="entry name" value="Periplasmic binding protein-like I"/>
    <property type="match status" value="1"/>
</dbReference>
<dbReference type="AlphaFoldDB" id="A0A0C2JL53"/>
<dbReference type="InterPro" id="IPR028082">
    <property type="entry name" value="Peripla_BP_I"/>
</dbReference>
<dbReference type="SUPFAM" id="SSF47413">
    <property type="entry name" value="lambda repressor-like DNA-binding domains"/>
    <property type="match status" value="1"/>
</dbReference>
<accession>A0A0C2NMP6</accession>
<keyword evidence="2" id="KW-0805">Transcription regulation</keyword>
<evidence type="ECO:0000256" key="1">
    <source>
        <dbReference type="ARBA" id="ARBA00022491"/>
    </source>
</evidence>
<dbReference type="GO" id="GO:0000976">
    <property type="term" value="F:transcription cis-regulatory region binding"/>
    <property type="evidence" value="ECO:0007669"/>
    <property type="project" value="TreeGrafter"/>
</dbReference>
<gene>
    <name evidence="6" type="ORF">OJ16_18670</name>
</gene>
<dbReference type="PANTHER" id="PTHR30146:SF148">
    <property type="entry name" value="HTH-TYPE TRANSCRIPTIONAL REPRESSOR PURR-RELATED"/>
    <property type="match status" value="1"/>
</dbReference>
<dbReference type="InterPro" id="IPR010982">
    <property type="entry name" value="Lambda_DNA-bd_dom_sf"/>
</dbReference>
<name>A0A0C2JL53_9VIBR</name>
<accession>A0A0C2JL53</accession>